<gene>
    <name evidence="1" type="ORF">MANES_02G214200v8</name>
</gene>
<evidence type="ECO:0000313" key="1">
    <source>
        <dbReference type="EMBL" id="KAG8661139.1"/>
    </source>
</evidence>
<dbReference type="EMBL" id="CM004388">
    <property type="protein sequence ID" value="KAG8661139.1"/>
    <property type="molecule type" value="Genomic_DNA"/>
</dbReference>
<sequence length="253" mass="27983">MIVSNCVQNVVWLPLSSSNDKRKPRPLSPTAKTEHIRVCTNRTCRRQGSMQTLEIMRALSPPDLPINSCGCLGRCGAGPNVALVPEGIIIGHCGTAAAAARIIARHYEHEDDDATIRKSLDALALRKRAQVEFDMGNFPQADLLLSQAIHLKPFGGLHIIYTYRSQVRLAMKHYLEALEDAQNALNLAPQYTEQACICEGDAFMAMEQYDAAEKSYSMCLQIDPTIRSSKAFKSRVAQVQEKLVAANMPDNQQ</sequence>
<organism evidence="1 2">
    <name type="scientific">Manihot esculenta</name>
    <name type="common">Cassava</name>
    <name type="synonym">Jatropha manihot</name>
    <dbReference type="NCBI Taxonomy" id="3983"/>
    <lineage>
        <taxon>Eukaryota</taxon>
        <taxon>Viridiplantae</taxon>
        <taxon>Streptophyta</taxon>
        <taxon>Embryophyta</taxon>
        <taxon>Tracheophyta</taxon>
        <taxon>Spermatophyta</taxon>
        <taxon>Magnoliopsida</taxon>
        <taxon>eudicotyledons</taxon>
        <taxon>Gunneridae</taxon>
        <taxon>Pentapetalae</taxon>
        <taxon>rosids</taxon>
        <taxon>fabids</taxon>
        <taxon>Malpighiales</taxon>
        <taxon>Euphorbiaceae</taxon>
        <taxon>Crotonoideae</taxon>
        <taxon>Manihoteae</taxon>
        <taxon>Manihot</taxon>
    </lineage>
</organism>
<dbReference type="Proteomes" id="UP000091857">
    <property type="component" value="Chromosome 2"/>
</dbReference>
<accession>A0ACB7IA90</accession>
<name>A0ACB7IA90_MANES</name>
<evidence type="ECO:0000313" key="2">
    <source>
        <dbReference type="Proteomes" id="UP000091857"/>
    </source>
</evidence>
<proteinExistence type="predicted"/>
<reference evidence="2" key="1">
    <citation type="journal article" date="2016" name="Nat. Biotechnol.">
        <title>Sequencing wild and cultivated cassava and related species reveals extensive interspecific hybridization and genetic diversity.</title>
        <authorList>
            <person name="Bredeson J.V."/>
            <person name="Lyons J.B."/>
            <person name="Prochnik S.E."/>
            <person name="Wu G.A."/>
            <person name="Ha C.M."/>
            <person name="Edsinger-Gonzales E."/>
            <person name="Grimwood J."/>
            <person name="Schmutz J."/>
            <person name="Rabbi I.Y."/>
            <person name="Egesi C."/>
            <person name="Nauluvula P."/>
            <person name="Lebot V."/>
            <person name="Ndunguru J."/>
            <person name="Mkamilo G."/>
            <person name="Bart R.S."/>
            <person name="Setter T.L."/>
            <person name="Gleadow R.M."/>
            <person name="Kulakow P."/>
            <person name="Ferguson M.E."/>
            <person name="Rounsley S."/>
            <person name="Rokhsar D.S."/>
        </authorList>
    </citation>
    <scope>NUCLEOTIDE SEQUENCE [LARGE SCALE GENOMIC DNA]</scope>
    <source>
        <strain evidence="2">cv. AM560-2</strain>
    </source>
</reference>
<protein>
    <submittedName>
        <fullName evidence="1">Uncharacterized protein</fullName>
    </submittedName>
</protein>
<keyword evidence="2" id="KW-1185">Reference proteome</keyword>
<comment type="caution">
    <text evidence="1">The sequence shown here is derived from an EMBL/GenBank/DDBJ whole genome shotgun (WGS) entry which is preliminary data.</text>
</comment>